<evidence type="ECO:0000256" key="1">
    <source>
        <dbReference type="SAM" id="MobiDB-lite"/>
    </source>
</evidence>
<reference evidence="2 3" key="1">
    <citation type="submission" date="2017-02" db="EMBL/GenBank/DDBJ databases">
        <title>Complete genome sequences of Mycobacterium kansasii strains isolated from rhesus macaques.</title>
        <authorList>
            <person name="Panda A."/>
            <person name="Nagaraj S."/>
            <person name="Zhao X."/>
            <person name="Tettelin H."/>
            <person name="Detolla L.J."/>
        </authorList>
    </citation>
    <scope>NUCLEOTIDE SEQUENCE [LARGE SCALE GENOMIC DNA]</scope>
    <source>
        <strain evidence="2 3">11-3469</strain>
    </source>
</reference>
<dbReference type="GO" id="GO:0004300">
    <property type="term" value="F:enoyl-CoA hydratase activity"/>
    <property type="evidence" value="ECO:0007669"/>
    <property type="project" value="UniProtKB-EC"/>
</dbReference>
<dbReference type="Pfam" id="PF08843">
    <property type="entry name" value="AbiEii"/>
    <property type="match status" value="1"/>
</dbReference>
<comment type="caution">
    <text evidence="2">The sequence shown here is derived from an EMBL/GenBank/DDBJ whole genome shotgun (WGS) entry which is preliminary data.</text>
</comment>
<accession>A0A1V3XWM3</accession>
<dbReference type="InterPro" id="IPR014942">
    <property type="entry name" value="AbiEii"/>
</dbReference>
<evidence type="ECO:0000313" key="3">
    <source>
        <dbReference type="Proteomes" id="UP000188532"/>
    </source>
</evidence>
<organism evidence="2 3">
    <name type="scientific">Mycobacterium kansasii</name>
    <dbReference type="NCBI Taxonomy" id="1768"/>
    <lineage>
        <taxon>Bacteria</taxon>
        <taxon>Bacillati</taxon>
        <taxon>Actinomycetota</taxon>
        <taxon>Actinomycetes</taxon>
        <taxon>Mycobacteriales</taxon>
        <taxon>Mycobacteriaceae</taxon>
        <taxon>Mycobacterium</taxon>
    </lineage>
</organism>
<evidence type="ECO:0000313" key="2">
    <source>
        <dbReference type="EMBL" id="OOK83647.1"/>
    </source>
</evidence>
<dbReference type="SUPFAM" id="SSF52096">
    <property type="entry name" value="ClpP/crotonase"/>
    <property type="match status" value="1"/>
</dbReference>
<name>A0A1V3XWM3_MYCKA</name>
<dbReference type="EMBL" id="MVBN01000001">
    <property type="protein sequence ID" value="OOK83647.1"/>
    <property type="molecule type" value="Genomic_DNA"/>
</dbReference>
<feature type="region of interest" description="Disordered" evidence="1">
    <location>
        <begin position="61"/>
        <end position="105"/>
    </location>
</feature>
<protein>
    <submittedName>
        <fullName evidence="2">Enoyl-CoA hydratase domain protein</fullName>
        <ecNumber evidence="2">4.2.1.17</ecNumber>
    </submittedName>
</protein>
<gene>
    <name evidence="2" type="ORF">BZL29_0850</name>
</gene>
<feature type="compositionally biased region" description="Polar residues" evidence="1">
    <location>
        <begin position="62"/>
        <end position="72"/>
    </location>
</feature>
<dbReference type="EC" id="4.2.1.17" evidence="2"/>
<keyword evidence="2" id="KW-0456">Lyase</keyword>
<dbReference type="Proteomes" id="UP000188532">
    <property type="component" value="Unassembled WGS sequence"/>
</dbReference>
<dbReference type="InterPro" id="IPR029045">
    <property type="entry name" value="ClpP/crotonase-like_dom_sf"/>
</dbReference>
<dbReference type="AlphaFoldDB" id="A0A1V3XWM3"/>
<dbReference type="Gene3D" id="3.90.226.10">
    <property type="entry name" value="2-enoyl-CoA Hydratase, Chain A, domain 1"/>
    <property type="match status" value="1"/>
</dbReference>
<proteinExistence type="predicted"/>
<sequence>MTEVAESTELAARTDALAEKVASGARQSASAVKKLVLTSFKTGLEEQMELEGRLIAECADSPTETRASTRFSKSADRSSRTKRRATGPNLHARKPAAAAVESGPKIWPTQRHRLVQRYSDAGAAELLVPTVPAFAASKTATRADRLAPRDLWDP</sequence>